<organism evidence="2">
    <name type="scientific">Cryptosporidium canis</name>
    <dbReference type="NCBI Taxonomy" id="195482"/>
    <lineage>
        <taxon>Eukaryota</taxon>
        <taxon>Sar</taxon>
        <taxon>Alveolata</taxon>
        <taxon>Apicomplexa</taxon>
        <taxon>Conoidasida</taxon>
        <taxon>Coccidia</taxon>
        <taxon>Eucoccidiorida</taxon>
        <taxon>Eimeriorina</taxon>
        <taxon>Cryptosporidiidae</taxon>
        <taxon>Cryptosporidium</taxon>
    </lineage>
</organism>
<dbReference type="OrthoDB" id="68328at2759"/>
<reference evidence="2" key="1">
    <citation type="submission" date="2022-10" db="EMBL/GenBank/DDBJ databases">
        <title>Adaptive evolution leads to modifications in subtelomeric GC content in a zoonotic Cryptosporidium species.</title>
        <authorList>
            <person name="Li J."/>
            <person name="Feng Y."/>
            <person name="Xiao L."/>
        </authorList>
    </citation>
    <scope>NUCLEOTIDE SEQUENCE</scope>
    <source>
        <strain evidence="2">33844</strain>
    </source>
</reference>
<dbReference type="EMBL" id="JAPCXC010000102">
    <property type="protein sequence ID" value="KAJ1605317.1"/>
    <property type="molecule type" value="Genomic_DNA"/>
</dbReference>
<protein>
    <submittedName>
        <fullName evidence="2">Uncharacterized protein</fullName>
    </submittedName>
</protein>
<evidence type="ECO:0000313" key="2">
    <source>
        <dbReference type="EMBL" id="KAJ1605317.1"/>
    </source>
</evidence>
<evidence type="ECO:0000256" key="1">
    <source>
        <dbReference type="SAM" id="MobiDB-lite"/>
    </source>
</evidence>
<feature type="region of interest" description="Disordered" evidence="1">
    <location>
        <begin position="70"/>
        <end position="103"/>
    </location>
</feature>
<comment type="caution">
    <text evidence="2">The sequence shown here is derived from an EMBL/GenBank/DDBJ whole genome shotgun (WGS) entry which is preliminary data.</text>
</comment>
<accession>A0A9D5DGB3</accession>
<proteinExistence type="predicted"/>
<gene>
    <name evidence="2" type="ORF">OJ253_3224</name>
</gene>
<dbReference type="AlphaFoldDB" id="A0A9D5DGB3"/>
<name>A0A9D5DGB3_9CRYT</name>
<dbReference type="Proteomes" id="UP001067231">
    <property type="component" value="Unassembled WGS sequence"/>
</dbReference>
<sequence>MSQACRSCGCEVGNNLSVAVEETLKSHDDTDKCDEGLCIEFGGFERRWVCGAEEAGFLRQKQLHEAVLQISGGGGSDQEARERGAGSGGVYPCRGPEDAEADK</sequence>